<dbReference type="InterPro" id="IPR015300">
    <property type="entry name" value="DNA-bd_pseudobarrel_sf"/>
</dbReference>
<name>A0A5N6RRQ8_9ROSI</name>
<comment type="subcellular location">
    <subcellularLocation>
        <location evidence="1">Nucleus</location>
    </subcellularLocation>
</comment>
<evidence type="ECO:0000313" key="8">
    <source>
        <dbReference type="Proteomes" id="UP000327013"/>
    </source>
</evidence>
<keyword evidence="5" id="KW-0539">Nucleus</keyword>
<dbReference type="InterPro" id="IPR003340">
    <property type="entry name" value="B3_DNA-bd"/>
</dbReference>
<dbReference type="GO" id="GO:0003677">
    <property type="term" value="F:DNA binding"/>
    <property type="evidence" value="ECO:0007669"/>
    <property type="project" value="UniProtKB-KW"/>
</dbReference>
<organism evidence="7 8">
    <name type="scientific">Carpinus fangiana</name>
    <dbReference type="NCBI Taxonomy" id="176857"/>
    <lineage>
        <taxon>Eukaryota</taxon>
        <taxon>Viridiplantae</taxon>
        <taxon>Streptophyta</taxon>
        <taxon>Embryophyta</taxon>
        <taxon>Tracheophyta</taxon>
        <taxon>Spermatophyta</taxon>
        <taxon>Magnoliopsida</taxon>
        <taxon>eudicotyledons</taxon>
        <taxon>Gunneridae</taxon>
        <taxon>Pentapetalae</taxon>
        <taxon>rosids</taxon>
        <taxon>fabids</taxon>
        <taxon>Fagales</taxon>
        <taxon>Betulaceae</taxon>
        <taxon>Carpinus</taxon>
    </lineage>
</organism>
<dbReference type="AlphaFoldDB" id="A0A5N6RRQ8"/>
<sequence>MAETFGDVKSFSKQLSQREIDEGRVYIKESYATTLFGYPSNARGDAKVDLVLFDAHSKSKKICLCKDGDKYYFNQGWSQFAGVKNLSAGDTITLTKMKHRSTKTKDFMFGVTKN</sequence>
<dbReference type="Gene3D" id="2.40.330.10">
    <property type="entry name" value="DNA-binding pseudobarrel domain"/>
    <property type="match status" value="1"/>
</dbReference>
<dbReference type="PROSITE" id="PS50863">
    <property type="entry name" value="B3"/>
    <property type="match status" value="1"/>
</dbReference>
<evidence type="ECO:0000256" key="3">
    <source>
        <dbReference type="ARBA" id="ARBA00023125"/>
    </source>
</evidence>
<protein>
    <recommendedName>
        <fullName evidence="6">TF-B3 domain-containing protein</fullName>
    </recommendedName>
</protein>
<evidence type="ECO:0000256" key="1">
    <source>
        <dbReference type="ARBA" id="ARBA00004123"/>
    </source>
</evidence>
<keyword evidence="3" id="KW-0238">DNA-binding</keyword>
<evidence type="ECO:0000256" key="2">
    <source>
        <dbReference type="ARBA" id="ARBA00023015"/>
    </source>
</evidence>
<feature type="domain" description="TF-B3" evidence="6">
    <location>
        <begin position="10"/>
        <end position="114"/>
    </location>
</feature>
<evidence type="ECO:0000313" key="7">
    <source>
        <dbReference type="EMBL" id="KAE8123893.1"/>
    </source>
</evidence>
<evidence type="ECO:0000256" key="5">
    <source>
        <dbReference type="ARBA" id="ARBA00023242"/>
    </source>
</evidence>
<keyword evidence="2" id="KW-0805">Transcription regulation</keyword>
<dbReference type="GO" id="GO:0005634">
    <property type="term" value="C:nucleus"/>
    <property type="evidence" value="ECO:0007669"/>
    <property type="project" value="UniProtKB-SubCell"/>
</dbReference>
<reference evidence="7 8" key="1">
    <citation type="submission" date="2019-06" db="EMBL/GenBank/DDBJ databases">
        <title>A chromosomal-level reference genome of Carpinus fangiana (Coryloideae, Betulaceae).</title>
        <authorList>
            <person name="Yang X."/>
            <person name="Wang Z."/>
            <person name="Zhang L."/>
            <person name="Hao G."/>
            <person name="Liu J."/>
            <person name="Yang Y."/>
        </authorList>
    </citation>
    <scope>NUCLEOTIDE SEQUENCE [LARGE SCALE GENOMIC DNA]</scope>
    <source>
        <strain evidence="7">Cfa_2016G</strain>
        <tissue evidence="7">Leaf</tissue>
    </source>
</reference>
<dbReference type="Proteomes" id="UP000327013">
    <property type="component" value="Chromosome 8"/>
</dbReference>
<dbReference type="SUPFAM" id="SSF101936">
    <property type="entry name" value="DNA-binding pseudobarrel domain"/>
    <property type="match status" value="1"/>
</dbReference>
<gene>
    <name evidence="7" type="ORF">FH972_018812</name>
</gene>
<keyword evidence="8" id="KW-1185">Reference proteome</keyword>
<dbReference type="EMBL" id="CM017328">
    <property type="protein sequence ID" value="KAE8123893.1"/>
    <property type="molecule type" value="Genomic_DNA"/>
</dbReference>
<keyword evidence="4" id="KW-0804">Transcription</keyword>
<dbReference type="Pfam" id="PF02362">
    <property type="entry name" value="B3"/>
    <property type="match status" value="1"/>
</dbReference>
<proteinExistence type="predicted"/>
<evidence type="ECO:0000256" key="4">
    <source>
        <dbReference type="ARBA" id="ARBA00023163"/>
    </source>
</evidence>
<accession>A0A5N6RRQ8</accession>
<evidence type="ECO:0000259" key="6">
    <source>
        <dbReference type="PROSITE" id="PS50863"/>
    </source>
</evidence>